<dbReference type="HOGENOM" id="CLU_3428442_0_0_6"/>
<evidence type="ECO:0000313" key="1">
    <source>
        <dbReference type="EMBL" id="CDH33706.1"/>
    </source>
</evidence>
<dbReference type="Proteomes" id="UP000028480">
    <property type="component" value="Unassembled WGS sequence"/>
</dbReference>
<reference evidence="1" key="1">
    <citation type="submission" date="2013-07" db="EMBL/GenBank/DDBJ databases">
        <title>Sub-species coevolution in mutualistic symbiosis.</title>
        <authorList>
            <person name="Murfin K."/>
            <person name="Klassen J."/>
            <person name="Lee M."/>
            <person name="Forst S."/>
            <person name="Stock P."/>
            <person name="Goodrich-Blair H."/>
        </authorList>
    </citation>
    <scope>NUCLEOTIDE SEQUENCE [LARGE SCALE GENOMIC DNA]</scope>
    <source>
        <strain evidence="1">Intermedium</strain>
    </source>
</reference>
<sequence>MNKDKREWLAHKVTNYAKYI</sequence>
<accession>A0A077QN56</accession>
<dbReference type="EMBL" id="CBTB010000196">
    <property type="protein sequence ID" value="CDH33706.1"/>
    <property type="molecule type" value="Genomic_DNA"/>
</dbReference>
<name>A0A077QN56_XENBV</name>
<organism evidence="1">
    <name type="scientific">Xenorhabdus bovienii str. Intermedium</name>
    <dbReference type="NCBI Taxonomy" id="1379677"/>
    <lineage>
        <taxon>Bacteria</taxon>
        <taxon>Pseudomonadati</taxon>
        <taxon>Pseudomonadota</taxon>
        <taxon>Gammaproteobacteria</taxon>
        <taxon>Enterobacterales</taxon>
        <taxon>Morganellaceae</taxon>
        <taxon>Xenorhabdus</taxon>
    </lineage>
</organism>
<proteinExistence type="predicted"/>
<gene>
    <name evidence="1" type="ORF">XBI1_2750013</name>
</gene>
<protein>
    <submittedName>
        <fullName evidence="1">Uncharacterized protein</fullName>
    </submittedName>
</protein>
<comment type="caution">
    <text evidence="1">The sequence shown here is derived from an EMBL/GenBank/DDBJ whole genome shotgun (WGS) entry which is preliminary data.</text>
</comment>
<dbReference type="AlphaFoldDB" id="A0A077QN56"/>